<comment type="caution">
    <text evidence="3">The sequence shown here is derived from an EMBL/GenBank/DDBJ whole genome shotgun (WGS) entry which is preliminary data.</text>
</comment>
<dbReference type="OrthoDB" id="532682at2759"/>
<keyword evidence="4" id="KW-1185">Reference proteome</keyword>
<dbReference type="Pfam" id="PF14559">
    <property type="entry name" value="TPR_19"/>
    <property type="match status" value="1"/>
</dbReference>
<dbReference type="InterPro" id="IPR011990">
    <property type="entry name" value="TPR-like_helical_dom_sf"/>
</dbReference>
<evidence type="ECO:0000256" key="1">
    <source>
        <dbReference type="PROSITE-ProRule" id="PRU00339"/>
    </source>
</evidence>
<dbReference type="GO" id="GO:0016020">
    <property type="term" value="C:membrane"/>
    <property type="evidence" value="ECO:0007669"/>
    <property type="project" value="TreeGrafter"/>
</dbReference>
<feature type="compositionally biased region" description="Polar residues" evidence="2">
    <location>
        <begin position="304"/>
        <end position="313"/>
    </location>
</feature>
<dbReference type="PANTHER" id="PTHR46512">
    <property type="entry name" value="PEPTIDYLPROLYL ISOMERASE"/>
    <property type="match status" value="1"/>
</dbReference>
<dbReference type="GO" id="GO:0005740">
    <property type="term" value="C:mitochondrial envelope"/>
    <property type="evidence" value="ECO:0007669"/>
    <property type="project" value="TreeGrafter"/>
</dbReference>
<dbReference type="GO" id="GO:0005829">
    <property type="term" value="C:cytosol"/>
    <property type="evidence" value="ECO:0007669"/>
    <property type="project" value="TreeGrafter"/>
</dbReference>
<dbReference type="Gene3D" id="1.25.40.10">
    <property type="entry name" value="Tetratricopeptide repeat domain"/>
    <property type="match status" value="1"/>
</dbReference>
<feature type="region of interest" description="Disordered" evidence="2">
    <location>
        <begin position="286"/>
        <end position="313"/>
    </location>
</feature>
<dbReference type="Proteomes" id="UP000728185">
    <property type="component" value="Unassembled WGS sequence"/>
</dbReference>
<keyword evidence="3" id="KW-0413">Isomerase</keyword>
<dbReference type="InterPro" id="IPR019734">
    <property type="entry name" value="TPR_rpt"/>
</dbReference>
<feature type="repeat" description="TPR" evidence="1">
    <location>
        <begin position="22"/>
        <end position="55"/>
    </location>
</feature>
<accession>A0A8E0RKT4</accession>
<evidence type="ECO:0000313" key="3">
    <source>
        <dbReference type="EMBL" id="KAA0183754.1"/>
    </source>
</evidence>
<gene>
    <name evidence="3" type="ORF">FBUS_07348</name>
</gene>
<dbReference type="GO" id="GO:0016853">
    <property type="term" value="F:isomerase activity"/>
    <property type="evidence" value="ECO:0007669"/>
    <property type="project" value="UniProtKB-KW"/>
</dbReference>
<feature type="non-terminal residue" evidence="3">
    <location>
        <position position="313"/>
    </location>
</feature>
<reference evidence="3" key="1">
    <citation type="submission" date="2019-05" db="EMBL/GenBank/DDBJ databases">
        <title>Annotation for the trematode Fasciolopsis buski.</title>
        <authorList>
            <person name="Choi Y.-J."/>
        </authorList>
    </citation>
    <scope>NUCLEOTIDE SEQUENCE</scope>
    <source>
        <strain evidence="3">HT</strain>
        <tissue evidence="3">Whole worm</tissue>
    </source>
</reference>
<dbReference type="GO" id="GO:0012505">
    <property type="term" value="C:endomembrane system"/>
    <property type="evidence" value="ECO:0007669"/>
    <property type="project" value="TreeGrafter"/>
</dbReference>
<evidence type="ECO:0000256" key="2">
    <source>
        <dbReference type="SAM" id="MobiDB-lite"/>
    </source>
</evidence>
<dbReference type="PANTHER" id="PTHR46512:SF1">
    <property type="entry name" value="PEPTIDYLPROLYL ISOMERASE"/>
    <property type="match status" value="1"/>
</dbReference>
<name>A0A8E0RKT4_9TREM</name>
<proteinExistence type="predicted"/>
<dbReference type="PROSITE" id="PS50005">
    <property type="entry name" value="TPR"/>
    <property type="match status" value="1"/>
</dbReference>
<sequence>IQAFDAAIRSCDVVLRKEPQNFKALFRKGRALIGLGNADEAIPVLKQVLDLVPHSAMVASELQLARTMQQNERERWSRVARRMSPHTNYAKRNVSFRRFSSLRSLLPCESSSDHPQCSLSPLTERRLINLEKQLSSLVAMQMMRLNGPVIVKSCSQPPTSLAIPAPIQSPATTATPLSSAVDPFCANDTKLDHTPLETLRSNEVNRGDLAEDDEILCASDEKQPSRMNGTNGVKIRHARSKSSGPLIRKLHDSRSQAVCKPSTVSTVQNNQLACHDVDGLYHTALADEEHPPGAPKRPAVNVKTVKSSTPHPM</sequence>
<evidence type="ECO:0000313" key="4">
    <source>
        <dbReference type="Proteomes" id="UP000728185"/>
    </source>
</evidence>
<dbReference type="GO" id="GO:0043066">
    <property type="term" value="P:negative regulation of apoptotic process"/>
    <property type="evidence" value="ECO:0007669"/>
    <property type="project" value="TreeGrafter"/>
</dbReference>
<protein>
    <submittedName>
        <fullName evidence="3">Peptidyl-prolyl cis-trans isomerase FKBP8</fullName>
    </submittedName>
</protein>
<organism evidence="3 4">
    <name type="scientific">Fasciolopsis buskii</name>
    <dbReference type="NCBI Taxonomy" id="27845"/>
    <lineage>
        <taxon>Eukaryota</taxon>
        <taxon>Metazoa</taxon>
        <taxon>Spiralia</taxon>
        <taxon>Lophotrochozoa</taxon>
        <taxon>Platyhelminthes</taxon>
        <taxon>Trematoda</taxon>
        <taxon>Digenea</taxon>
        <taxon>Plagiorchiida</taxon>
        <taxon>Echinostomata</taxon>
        <taxon>Echinostomatoidea</taxon>
        <taxon>Fasciolidae</taxon>
        <taxon>Fasciolopsis</taxon>
    </lineage>
</organism>
<dbReference type="AlphaFoldDB" id="A0A8E0RKT4"/>
<dbReference type="SUPFAM" id="SSF48452">
    <property type="entry name" value="TPR-like"/>
    <property type="match status" value="1"/>
</dbReference>
<keyword evidence="1" id="KW-0802">TPR repeat</keyword>
<dbReference type="EMBL" id="LUCM01011582">
    <property type="protein sequence ID" value="KAA0183754.1"/>
    <property type="molecule type" value="Genomic_DNA"/>
</dbReference>
<dbReference type="GO" id="GO:0044183">
    <property type="term" value="F:protein folding chaperone"/>
    <property type="evidence" value="ECO:0007669"/>
    <property type="project" value="TreeGrafter"/>
</dbReference>
<dbReference type="InterPro" id="IPR050754">
    <property type="entry name" value="FKBP4/5/8-like"/>
</dbReference>